<evidence type="ECO:0000313" key="4">
    <source>
        <dbReference type="Proteomes" id="UP000176944"/>
    </source>
</evidence>
<dbReference type="AlphaFoldDB" id="A0A1D9G691"/>
<organism evidence="3 4">
    <name type="scientific">Moorena producens (strain JHB)</name>
    <dbReference type="NCBI Taxonomy" id="1454205"/>
    <lineage>
        <taxon>Bacteria</taxon>
        <taxon>Bacillati</taxon>
        <taxon>Cyanobacteriota</taxon>
        <taxon>Cyanophyceae</taxon>
        <taxon>Coleofasciculales</taxon>
        <taxon>Coleofasciculaceae</taxon>
        <taxon>Moorena</taxon>
    </lineage>
</organism>
<dbReference type="Proteomes" id="UP000176944">
    <property type="component" value="Chromosome"/>
</dbReference>
<proteinExistence type="inferred from homology"/>
<comment type="similarity">
    <text evidence="1">Belongs to the aldolase class II family.</text>
</comment>
<dbReference type="EMBL" id="CP017708">
    <property type="protein sequence ID" value="AOY83044.1"/>
    <property type="molecule type" value="Genomic_DNA"/>
</dbReference>
<dbReference type="GO" id="GO:0051015">
    <property type="term" value="F:actin filament binding"/>
    <property type="evidence" value="ECO:0007669"/>
    <property type="project" value="TreeGrafter"/>
</dbReference>
<protein>
    <submittedName>
        <fullName evidence="3">Class II aldolase/adducin family protein</fullName>
    </submittedName>
</protein>
<gene>
    <name evidence="3" type="ORF">BJP36_27135</name>
</gene>
<dbReference type="SUPFAM" id="SSF53639">
    <property type="entry name" value="AraD/HMP-PK domain-like"/>
    <property type="match status" value="1"/>
</dbReference>
<accession>A0A1D9G691</accession>
<feature type="domain" description="Class II aldolase/adducin N-terminal" evidence="2">
    <location>
        <begin position="27"/>
        <end position="207"/>
    </location>
</feature>
<evidence type="ECO:0000256" key="1">
    <source>
        <dbReference type="ARBA" id="ARBA00037961"/>
    </source>
</evidence>
<dbReference type="PANTHER" id="PTHR10672">
    <property type="entry name" value="ADDUCIN"/>
    <property type="match status" value="1"/>
</dbReference>
<dbReference type="InterPro" id="IPR051017">
    <property type="entry name" value="Aldolase-II_Adducin_sf"/>
</dbReference>
<dbReference type="InterPro" id="IPR036409">
    <property type="entry name" value="Aldolase_II/adducin_N_sf"/>
</dbReference>
<evidence type="ECO:0000313" key="3">
    <source>
        <dbReference type="EMBL" id="AOY83044.1"/>
    </source>
</evidence>
<dbReference type="NCBIfam" id="NF005451">
    <property type="entry name" value="PRK07044.1"/>
    <property type="match status" value="1"/>
</dbReference>
<dbReference type="GO" id="GO:0005856">
    <property type="term" value="C:cytoskeleton"/>
    <property type="evidence" value="ECO:0007669"/>
    <property type="project" value="TreeGrafter"/>
</dbReference>
<dbReference type="PANTHER" id="PTHR10672:SF3">
    <property type="entry name" value="PROTEIN HU-LI TAI SHAO"/>
    <property type="match status" value="1"/>
</dbReference>
<evidence type="ECO:0000259" key="2">
    <source>
        <dbReference type="SMART" id="SM01007"/>
    </source>
</evidence>
<dbReference type="InterPro" id="IPR001303">
    <property type="entry name" value="Aldolase_II/adducin_N"/>
</dbReference>
<dbReference type="Gene3D" id="3.40.225.10">
    <property type="entry name" value="Class II aldolase/adducin N-terminal domain"/>
    <property type="match status" value="1"/>
</dbReference>
<dbReference type="SMART" id="SM01007">
    <property type="entry name" value="Aldolase_II"/>
    <property type="match status" value="1"/>
</dbReference>
<name>A0A1D9G691_MOOP1</name>
<sequence length="269" mass="30411">MNINTKSSNPNNTITPFYSQEERNLRIDIAAAYRLIHYYGMTDMIYTHISVRIKEEPPVFLINPYGMMFDEICASNLVPVDANGNKIDPADAEVNPAGFTIHSAIHLGCPNAHAIIHTHTVSGMAVAAMEEGLLPLNQISMEFYNRVAYHDYEGISLNLDERERLVASLGDKKCLILRNHGLLTVGQTVAEAFYYMYYLNKACEIQVNVLSSNSKPIIPPPEICEHTAKQFEGPFLQNNREFQLVWEANRRLLDRLDPSYIDILPAKLP</sequence>
<dbReference type="Pfam" id="PF00596">
    <property type="entry name" value="Aldolase_II"/>
    <property type="match status" value="1"/>
</dbReference>
<reference evidence="4" key="1">
    <citation type="submission" date="2016-10" db="EMBL/GenBank/DDBJ databases">
        <title>Comparative genomics uncovers the prolific and rare metabolic potential of the cyanobacterial genus Moorea.</title>
        <authorList>
            <person name="Leao T."/>
            <person name="Castelao G."/>
            <person name="Korobeynikov A."/>
            <person name="Monroe E.A."/>
            <person name="Podell S."/>
            <person name="Glukhov E."/>
            <person name="Allen E."/>
            <person name="Gerwick W.H."/>
            <person name="Gerwick L."/>
        </authorList>
    </citation>
    <scope>NUCLEOTIDE SEQUENCE [LARGE SCALE GENOMIC DNA]</scope>
    <source>
        <strain evidence="4">JHB</strain>
    </source>
</reference>